<name>A0ABP4S028_9ACTN</name>
<evidence type="ECO:0000313" key="2">
    <source>
        <dbReference type="EMBL" id="GAA1664024.1"/>
    </source>
</evidence>
<gene>
    <name evidence="2" type="ORF">GCM10009765_11930</name>
</gene>
<feature type="transmembrane region" description="Helical" evidence="1">
    <location>
        <begin position="116"/>
        <end position="138"/>
    </location>
</feature>
<protein>
    <recommendedName>
        <fullName evidence="4">DUF4149 domain-containing protein</fullName>
    </recommendedName>
</protein>
<dbReference type="EMBL" id="BAAANY010000004">
    <property type="protein sequence ID" value="GAA1664024.1"/>
    <property type="molecule type" value="Genomic_DNA"/>
</dbReference>
<keyword evidence="1" id="KW-1133">Transmembrane helix</keyword>
<evidence type="ECO:0008006" key="4">
    <source>
        <dbReference type="Google" id="ProtNLM"/>
    </source>
</evidence>
<accession>A0ABP4S028</accession>
<keyword evidence="3" id="KW-1185">Reference proteome</keyword>
<reference evidence="3" key="1">
    <citation type="journal article" date="2019" name="Int. J. Syst. Evol. Microbiol.">
        <title>The Global Catalogue of Microorganisms (GCM) 10K type strain sequencing project: providing services to taxonomists for standard genome sequencing and annotation.</title>
        <authorList>
            <consortium name="The Broad Institute Genomics Platform"/>
            <consortium name="The Broad Institute Genome Sequencing Center for Infectious Disease"/>
            <person name="Wu L."/>
            <person name="Ma J."/>
        </authorList>
    </citation>
    <scope>NUCLEOTIDE SEQUENCE [LARGE SCALE GENOMIC DNA]</scope>
    <source>
        <strain evidence="3">JCM 14718</strain>
    </source>
</reference>
<keyword evidence="1" id="KW-0472">Membrane</keyword>
<comment type="caution">
    <text evidence="2">The sequence shown here is derived from an EMBL/GenBank/DDBJ whole genome shotgun (WGS) entry which is preliminary data.</text>
</comment>
<evidence type="ECO:0000313" key="3">
    <source>
        <dbReference type="Proteomes" id="UP001500618"/>
    </source>
</evidence>
<feature type="transmembrane region" description="Helical" evidence="1">
    <location>
        <begin position="46"/>
        <end position="67"/>
    </location>
</feature>
<sequence>MNLIFDIALWLATAGQIGLLIVSVSVPRVLNWRTELPKLSPINGKLMWIYGGYVVFTYLAFSVLTVVLHSDLLRGDRSATALAVFIGLYWLIRLLVDPWMGSGHWPTGRLFGLAHVALNLVFAFFAATYLILAGWHLFGLS</sequence>
<feature type="transmembrane region" description="Helical" evidence="1">
    <location>
        <begin position="7"/>
        <end position="26"/>
    </location>
</feature>
<evidence type="ECO:0000256" key="1">
    <source>
        <dbReference type="SAM" id="Phobius"/>
    </source>
</evidence>
<dbReference type="Proteomes" id="UP001500618">
    <property type="component" value="Unassembled WGS sequence"/>
</dbReference>
<dbReference type="RefSeq" id="WP_344307865.1">
    <property type="nucleotide sequence ID" value="NZ_BAAANY010000004.1"/>
</dbReference>
<keyword evidence="1" id="KW-0812">Transmembrane</keyword>
<organism evidence="2 3">
    <name type="scientific">Fodinicola feengrottensis</name>
    <dbReference type="NCBI Taxonomy" id="435914"/>
    <lineage>
        <taxon>Bacteria</taxon>
        <taxon>Bacillati</taxon>
        <taxon>Actinomycetota</taxon>
        <taxon>Actinomycetes</taxon>
        <taxon>Mycobacteriales</taxon>
        <taxon>Fodinicola</taxon>
    </lineage>
</organism>
<feature type="transmembrane region" description="Helical" evidence="1">
    <location>
        <begin position="79"/>
        <end position="96"/>
    </location>
</feature>
<proteinExistence type="predicted"/>